<gene>
    <name evidence="6" type="ORF">BG015_010931</name>
</gene>
<comment type="caution">
    <text evidence="6">The sequence shown here is derived from an EMBL/GenBank/DDBJ whole genome shotgun (WGS) entry which is preliminary data.</text>
</comment>
<evidence type="ECO:0000313" key="6">
    <source>
        <dbReference type="EMBL" id="KAF9155137.1"/>
    </source>
</evidence>
<accession>A0A9P5S7H5</accession>
<dbReference type="GO" id="GO:0000049">
    <property type="term" value="F:tRNA binding"/>
    <property type="evidence" value="ECO:0007669"/>
    <property type="project" value="UniProtKB-UniRule"/>
</dbReference>
<evidence type="ECO:0000256" key="4">
    <source>
        <dbReference type="SAM" id="MobiDB-lite"/>
    </source>
</evidence>
<evidence type="ECO:0000256" key="1">
    <source>
        <dbReference type="ARBA" id="ARBA00022555"/>
    </source>
</evidence>
<feature type="compositionally biased region" description="Low complexity" evidence="4">
    <location>
        <begin position="33"/>
        <end position="54"/>
    </location>
</feature>
<dbReference type="EMBL" id="JAAAUQ010000081">
    <property type="protein sequence ID" value="KAF9155137.1"/>
    <property type="molecule type" value="Genomic_DNA"/>
</dbReference>
<evidence type="ECO:0000313" key="7">
    <source>
        <dbReference type="Proteomes" id="UP000748756"/>
    </source>
</evidence>
<protein>
    <recommendedName>
        <fullName evidence="5">tRNA-binding domain-containing protein</fullName>
    </recommendedName>
</protein>
<dbReference type="OrthoDB" id="19141at2759"/>
<evidence type="ECO:0000256" key="3">
    <source>
        <dbReference type="PROSITE-ProRule" id="PRU00209"/>
    </source>
</evidence>
<dbReference type="PANTHER" id="PTHR11586">
    <property type="entry name" value="TRNA-AMINOACYLATION COFACTOR ARC1 FAMILY MEMBER"/>
    <property type="match status" value="1"/>
</dbReference>
<organism evidence="6 7">
    <name type="scientific">Linnemannia schmuckeri</name>
    <dbReference type="NCBI Taxonomy" id="64567"/>
    <lineage>
        <taxon>Eukaryota</taxon>
        <taxon>Fungi</taxon>
        <taxon>Fungi incertae sedis</taxon>
        <taxon>Mucoromycota</taxon>
        <taxon>Mortierellomycotina</taxon>
        <taxon>Mortierellomycetes</taxon>
        <taxon>Mortierellales</taxon>
        <taxon>Mortierellaceae</taxon>
        <taxon>Linnemannia</taxon>
    </lineage>
</organism>
<sequence>MLFKERAPHADRSEDDNGRSKQDQQQHSKEESSTTQNQSSPTTNSTTASPSLASMLLNQSSGDASELRKDNKVAQQQQQQQQSKAAPAQGDEDHISKLDIRVGIVRSVTAHPDAESLYIEQVDVGDKDNGEAKEPRTIVSGLVRHVPKEYLEGRAVIVVGNMKPSKLRGVMSQGMLLCAMEQDEKGEVIKVGLLEPAEGSQAGDKVTIEGFTDLETVPAAVLTPKKKWFEKSRIHFSVQDGVAYYKGSPFRTVQGLVRCKSISMGEIS</sequence>
<dbReference type="PANTHER" id="PTHR11586:SF33">
    <property type="entry name" value="AMINOACYL TRNA SYNTHASE COMPLEX-INTERACTING MULTIFUNCTIONAL PROTEIN 1"/>
    <property type="match status" value="1"/>
</dbReference>
<keyword evidence="1 3" id="KW-0820">tRNA-binding</keyword>
<reference evidence="6" key="1">
    <citation type="journal article" date="2020" name="Fungal Divers.">
        <title>Resolving the Mortierellaceae phylogeny through synthesis of multi-gene phylogenetics and phylogenomics.</title>
        <authorList>
            <person name="Vandepol N."/>
            <person name="Liber J."/>
            <person name="Desiro A."/>
            <person name="Na H."/>
            <person name="Kennedy M."/>
            <person name="Barry K."/>
            <person name="Grigoriev I.V."/>
            <person name="Miller A.N."/>
            <person name="O'Donnell K."/>
            <person name="Stajich J.E."/>
            <person name="Bonito G."/>
        </authorList>
    </citation>
    <scope>NUCLEOTIDE SEQUENCE</scope>
    <source>
        <strain evidence="6">NRRL 6426</strain>
    </source>
</reference>
<dbReference type="InterPro" id="IPR051270">
    <property type="entry name" value="Tyrosine-tRNA_ligase_regulator"/>
</dbReference>
<dbReference type="Gene3D" id="2.40.50.140">
    <property type="entry name" value="Nucleic acid-binding proteins"/>
    <property type="match status" value="1"/>
</dbReference>
<dbReference type="SUPFAM" id="SSF50249">
    <property type="entry name" value="Nucleic acid-binding proteins"/>
    <property type="match status" value="1"/>
</dbReference>
<feature type="compositionally biased region" description="Basic and acidic residues" evidence="4">
    <location>
        <begin position="1"/>
        <end position="32"/>
    </location>
</feature>
<evidence type="ECO:0000256" key="2">
    <source>
        <dbReference type="ARBA" id="ARBA00022884"/>
    </source>
</evidence>
<dbReference type="InterPro" id="IPR002547">
    <property type="entry name" value="tRNA-bd_dom"/>
</dbReference>
<dbReference type="Pfam" id="PF01588">
    <property type="entry name" value="tRNA_bind"/>
    <property type="match status" value="1"/>
</dbReference>
<keyword evidence="7" id="KW-1185">Reference proteome</keyword>
<dbReference type="AlphaFoldDB" id="A0A9P5S7H5"/>
<dbReference type="PROSITE" id="PS50886">
    <property type="entry name" value="TRBD"/>
    <property type="match status" value="1"/>
</dbReference>
<dbReference type="InterPro" id="IPR012340">
    <property type="entry name" value="NA-bd_OB-fold"/>
</dbReference>
<feature type="region of interest" description="Disordered" evidence="4">
    <location>
        <begin position="1"/>
        <end position="94"/>
    </location>
</feature>
<dbReference type="Proteomes" id="UP000748756">
    <property type="component" value="Unassembled WGS sequence"/>
</dbReference>
<dbReference type="CDD" id="cd02799">
    <property type="entry name" value="tRNA_bind_EMAP-II_like"/>
    <property type="match status" value="1"/>
</dbReference>
<keyword evidence="2 3" id="KW-0694">RNA-binding</keyword>
<feature type="domain" description="TRNA-binding" evidence="5">
    <location>
        <begin position="94"/>
        <end position="207"/>
    </location>
</feature>
<evidence type="ECO:0000259" key="5">
    <source>
        <dbReference type="PROSITE" id="PS50886"/>
    </source>
</evidence>
<proteinExistence type="predicted"/>
<name>A0A9P5S7H5_9FUNG</name>